<dbReference type="EMBL" id="SPDV01000077">
    <property type="protein sequence ID" value="TFI56446.1"/>
    <property type="molecule type" value="Genomic_DNA"/>
</dbReference>
<comment type="caution">
    <text evidence="1">The sequence shown here is derived from an EMBL/GenBank/DDBJ whole genome shotgun (WGS) entry which is preliminary data.</text>
</comment>
<dbReference type="AlphaFoldDB" id="A0A4Y8ZPQ1"/>
<dbReference type="Proteomes" id="UP000298213">
    <property type="component" value="Unassembled WGS sequence"/>
</dbReference>
<evidence type="ECO:0000313" key="1">
    <source>
        <dbReference type="EMBL" id="TFI56446.1"/>
    </source>
</evidence>
<accession>A0A4Y8ZPQ1</accession>
<gene>
    <name evidence="1" type="ORF">E2493_20145</name>
</gene>
<protein>
    <submittedName>
        <fullName evidence="1">Uncharacterized protein</fullName>
    </submittedName>
</protein>
<organism evidence="1 2">
    <name type="scientific">Sphingomonas parva</name>
    <dbReference type="NCBI Taxonomy" id="2555898"/>
    <lineage>
        <taxon>Bacteria</taxon>
        <taxon>Pseudomonadati</taxon>
        <taxon>Pseudomonadota</taxon>
        <taxon>Alphaproteobacteria</taxon>
        <taxon>Sphingomonadales</taxon>
        <taxon>Sphingomonadaceae</taxon>
        <taxon>Sphingomonas</taxon>
    </lineage>
</organism>
<reference evidence="1 2" key="1">
    <citation type="submission" date="2019-03" db="EMBL/GenBank/DDBJ databases">
        <title>Genome sequence of Sphingomonas sp. 17J27-24.</title>
        <authorList>
            <person name="Kim M."/>
            <person name="Maeng S."/>
            <person name="Sathiyaraj S."/>
        </authorList>
    </citation>
    <scope>NUCLEOTIDE SEQUENCE [LARGE SCALE GENOMIC DNA]</scope>
    <source>
        <strain evidence="1 2">17J27-24</strain>
    </source>
</reference>
<sequence>MSEAHHEKPFENYVVEKLVGQGWLLGDTSGYDKDFALYPEDLLGWVKDTQSAKWDIRYTAAPPILAVRQCWCRVCQYLACGSGSTSEQALSAPR</sequence>
<keyword evidence="2" id="KW-1185">Reference proteome</keyword>
<name>A0A4Y8ZPQ1_9SPHN</name>
<proteinExistence type="predicted"/>
<evidence type="ECO:0000313" key="2">
    <source>
        <dbReference type="Proteomes" id="UP000298213"/>
    </source>
</evidence>